<accession>A0A3Z3HZD5</accession>
<feature type="non-terminal residue" evidence="1">
    <location>
        <position position="1"/>
    </location>
</feature>
<sequence length="96" mass="11232">EQIARKTVSSESISEKIAELELRLREDRRNEIVEKILQKNAAQQQKHLLFLGWLASLKQFIELLRSYGKSILHTHPASFSEVYLTHDLKPSRKIHL</sequence>
<dbReference type="EMBL" id="AAIEKX010000014">
    <property type="protein sequence ID" value="ECD3523228.1"/>
    <property type="molecule type" value="Genomic_DNA"/>
</dbReference>
<reference evidence="6" key="2">
    <citation type="submission" date="2018-07" db="EMBL/GenBank/DDBJ databases">
        <authorList>
            <consortium name="NARMS: The National Antimicrobial Resistance Monitoring System"/>
        </authorList>
    </citation>
    <scope>NUCLEOTIDE SEQUENCE</scope>
    <source>
        <strain evidence="6">CVM N62444</strain>
    </source>
</reference>
<evidence type="ECO:0000313" key="4">
    <source>
        <dbReference type="EMBL" id="ECD4198383.1"/>
    </source>
</evidence>
<evidence type="ECO:0000313" key="3">
    <source>
        <dbReference type="EMBL" id="ECD3523228.1"/>
    </source>
</evidence>
<evidence type="ECO:0000313" key="6">
    <source>
        <dbReference type="EMBL" id="EDB8645780.1"/>
    </source>
</evidence>
<name>A0A3Z3HZD5_SALMU</name>
<evidence type="ECO:0000313" key="1">
    <source>
        <dbReference type="EMBL" id="EBS3166204.1"/>
    </source>
</evidence>
<dbReference type="EMBL" id="AAKUAQ010000010">
    <property type="protein sequence ID" value="ECV7040547.1"/>
    <property type="molecule type" value="Genomic_DNA"/>
</dbReference>
<evidence type="ECO:0000313" key="7">
    <source>
        <dbReference type="EMBL" id="HAF7574595.1"/>
    </source>
</evidence>
<dbReference type="EMBL" id="AAGVCK010000011">
    <property type="protein sequence ID" value="EBS3166204.1"/>
    <property type="molecule type" value="Genomic_DNA"/>
</dbReference>
<dbReference type="EMBL" id="AAHEJC010000013">
    <property type="protein sequence ID" value="EBV1815326.1"/>
    <property type="molecule type" value="Genomic_DNA"/>
</dbReference>
<dbReference type="EMBL" id="DAAWEG010000011">
    <property type="protein sequence ID" value="HAF7574595.1"/>
    <property type="molecule type" value="Genomic_DNA"/>
</dbReference>
<dbReference type="AlphaFoldDB" id="A0A3Z3HZD5"/>
<organism evidence="1">
    <name type="scientific">Salmonella muenchen</name>
    <dbReference type="NCBI Taxonomy" id="596"/>
    <lineage>
        <taxon>Bacteria</taxon>
        <taxon>Pseudomonadati</taxon>
        <taxon>Pseudomonadota</taxon>
        <taxon>Gammaproteobacteria</taxon>
        <taxon>Enterobacterales</taxon>
        <taxon>Enterobacteriaceae</taxon>
        <taxon>Salmonella</taxon>
    </lineage>
</organism>
<protein>
    <submittedName>
        <fullName evidence="1">Relaxase</fullName>
    </submittedName>
</protein>
<gene>
    <name evidence="6" type="ORF">BCP69_23915</name>
    <name evidence="2" type="ORF">DNZ40_15745</name>
    <name evidence="1" type="ORF">DSR33_15550</name>
    <name evidence="4" type="ORF">E0Y79_11995</name>
    <name evidence="3" type="ORF">EZ693_18480</name>
    <name evidence="7" type="ORF">GNB45_002753</name>
    <name evidence="5" type="ORF">ZU22_10305</name>
</gene>
<evidence type="ECO:0000313" key="2">
    <source>
        <dbReference type="EMBL" id="EBV1815326.1"/>
    </source>
</evidence>
<dbReference type="EMBL" id="AALOXL010000072">
    <property type="protein sequence ID" value="EDB8645780.1"/>
    <property type="molecule type" value="Genomic_DNA"/>
</dbReference>
<dbReference type="EMBL" id="AAIEQN010000022">
    <property type="protein sequence ID" value="ECD4198383.1"/>
    <property type="molecule type" value="Genomic_DNA"/>
</dbReference>
<reference evidence="7" key="1">
    <citation type="journal article" date="2018" name="Genome Biol.">
        <title>SKESA: strategic k-mer extension for scrupulous assemblies.</title>
        <authorList>
            <person name="Souvorov A."/>
            <person name="Agarwala R."/>
            <person name="Lipman D.J."/>
        </authorList>
    </citation>
    <scope>NUCLEOTIDE SEQUENCE</scope>
    <source>
        <strain evidence="7">IP 11/88</strain>
    </source>
</reference>
<reference evidence="1" key="3">
    <citation type="submission" date="2018-07" db="EMBL/GenBank/DDBJ databases">
        <authorList>
            <person name="Ashton P.M."/>
            <person name="Dallman T."/>
            <person name="Nair S."/>
            <person name="De Pinna E."/>
            <person name="Peters T."/>
            <person name="Grant K."/>
        </authorList>
    </citation>
    <scope>NUCLEOTIDE SEQUENCE</scope>
    <source>
        <strain evidence="5">14873</strain>
        <strain evidence="4">301730</strain>
        <strain evidence="3">329866</strain>
        <strain evidence="2">394012</strain>
        <strain evidence="1">488731</strain>
    </source>
</reference>
<reference evidence="7" key="4">
    <citation type="submission" date="2018-07" db="EMBL/GenBank/DDBJ databases">
        <authorList>
            <consortium name="NCBI Pathogen Detection Project"/>
        </authorList>
    </citation>
    <scope>NUCLEOTIDE SEQUENCE</scope>
    <source>
        <strain evidence="7">IP 11/88</strain>
    </source>
</reference>
<comment type="caution">
    <text evidence="1">The sequence shown here is derived from an EMBL/GenBank/DDBJ whole genome shotgun (WGS) entry which is preliminary data.</text>
</comment>
<proteinExistence type="predicted"/>
<evidence type="ECO:0000313" key="5">
    <source>
        <dbReference type="EMBL" id="ECV7040547.1"/>
    </source>
</evidence>